<feature type="compositionally biased region" description="Acidic residues" evidence="1">
    <location>
        <begin position="38"/>
        <end position="53"/>
    </location>
</feature>
<feature type="compositionally biased region" description="Basic residues" evidence="1">
    <location>
        <begin position="267"/>
        <end position="289"/>
    </location>
</feature>
<name>A0A6G1HC19_9PEZI</name>
<feature type="compositionally biased region" description="Basic and acidic residues" evidence="1">
    <location>
        <begin position="103"/>
        <end position="116"/>
    </location>
</feature>
<accession>A0A6G1HC19</accession>
<proteinExistence type="predicted"/>
<gene>
    <name evidence="2" type="ORF">K402DRAFT_451064</name>
</gene>
<feature type="region of interest" description="Disordered" evidence="1">
    <location>
        <begin position="248"/>
        <end position="406"/>
    </location>
</feature>
<organism evidence="2 3">
    <name type="scientific">Aulographum hederae CBS 113979</name>
    <dbReference type="NCBI Taxonomy" id="1176131"/>
    <lineage>
        <taxon>Eukaryota</taxon>
        <taxon>Fungi</taxon>
        <taxon>Dikarya</taxon>
        <taxon>Ascomycota</taxon>
        <taxon>Pezizomycotina</taxon>
        <taxon>Dothideomycetes</taxon>
        <taxon>Pleosporomycetidae</taxon>
        <taxon>Aulographales</taxon>
        <taxon>Aulographaceae</taxon>
    </lineage>
</organism>
<reference evidence="2" key="1">
    <citation type="journal article" date="2020" name="Stud. Mycol.">
        <title>101 Dothideomycetes genomes: a test case for predicting lifestyles and emergence of pathogens.</title>
        <authorList>
            <person name="Haridas S."/>
            <person name="Albert R."/>
            <person name="Binder M."/>
            <person name="Bloem J."/>
            <person name="Labutti K."/>
            <person name="Salamov A."/>
            <person name="Andreopoulos B."/>
            <person name="Baker S."/>
            <person name="Barry K."/>
            <person name="Bills G."/>
            <person name="Bluhm B."/>
            <person name="Cannon C."/>
            <person name="Castanera R."/>
            <person name="Culley D."/>
            <person name="Daum C."/>
            <person name="Ezra D."/>
            <person name="Gonzalez J."/>
            <person name="Henrissat B."/>
            <person name="Kuo A."/>
            <person name="Liang C."/>
            <person name="Lipzen A."/>
            <person name="Lutzoni F."/>
            <person name="Magnuson J."/>
            <person name="Mondo S."/>
            <person name="Nolan M."/>
            <person name="Ohm R."/>
            <person name="Pangilinan J."/>
            <person name="Park H.-J."/>
            <person name="Ramirez L."/>
            <person name="Alfaro M."/>
            <person name="Sun H."/>
            <person name="Tritt A."/>
            <person name="Yoshinaga Y."/>
            <person name="Zwiers L.-H."/>
            <person name="Turgeon B."/>
            <person name="Goodwin S."/>
            <person name="Spatafora J."/>
            <person name="Crous P."/>
            <person name="Grigoriev I."/>
        </authorList>
    </citation>
    <scope>NUCLEOTIDE SEQUENCE</scope>
    <source>
        <strain evidence="2">CBS 113979</strain>
    </source>
</reference>
<protein>
    <submittedName>
        <fullName evidence="2">Uncharacterized protein</fullName>
    </submittedName>
</protein>
<dbReference type="Proteomes" id="UP000800041">
    <property type="component" value="Unassembled WGS sequence"/>
</dbReference>
<dbReference type="AlphaFoldDB" id="A0A6G1HC19"/>
<evidence type="ECO:0000313" key="3">
    <source>
        <dbReference type="Proteomes" id="UP000800041"/>
    </source>
</evidence>
<keyword evidence="3" id="KW-1185">Reference proteome</keyword>
<feature type="compositionally biased region" description="Polar residues" evidence="1">
    <location>
        <begin position="162"/>
        <end position="212"/>
    </location>
</feature>
<evidence type="ECO:0000313" key="2">
    <source>
        <dbReference type="EMBL" id="KAF1990761.1"/>
    </source>
</evidence>
<sequence>MDHPFRSLLRSGPPEGEDYWESRDQLAADFDDNHLRDLEEDGDPCSSSDESEELQSSLPLEPPPPANDTTQEAGGQATEDEEVRTQYTDEEIEALTSYVQNGDFERVLDTPESNHDDEMESQEPESRPAQLVELITAPARVSPQATLAVEVVPGGAPGPGPQQTSPEIQTVDTTDSNQSQVQNETISPRSLLNGTNVPGKLISSSGPANSQDPVRIGVTPQLLMQLGAASLIVIPKLTDEQLQEYKVLDDPDTEIEEDSEDKDATKAIKKRRRRSNKTRFTPIRKKTKVRMVVSRPATVKSPKPILKKRKAETSSVTNSPRPAKKQKKLARREAQALEKAIAESTHAVTRGKKRKLTDTVTGANESEDEVMHEFQADAERKGRKAHKTGKATRGRPAKVGSRYGGR</sequence>
<feature type="compositionally biased region" description="Basic and acidic residues" evidence="1">
    <location>
        <begin position="369"/>
        <end position="380"/>
    </location>
</feature>
<evidence type="ECO:0000256" key="1">
    <source>
        <dbReference type="SAM" id="MobiDB-lite"/>
    </source>
</evidence>
<feature type="compositionally biased region" description="Acidic residues" evidence="1">
    <location>
        <begin position="250"/>
        <end position="261"/>
    </location>
</feature>
<dbReference type="EMBL" id="ML977141">
    <property type="protein sequence ID" value="KAF1990761.1"/>
    <property type="molecule type" value="Genomic_DNA"/>
</dbReference>
<feature type="compositionally biased region" description="Basic residues" evidence="1">
    <location>
        <begin position="381"/>
        <end position="396"/>
    </location>
</feature>
<feature type="compositionally biased region" description="Acidic residues" evidence="1">
    <location>
        <begin position="78"/>
        <end position="93"/>
    </location>
</feature>
<feature type="region of interest" description="Disordered" evidence="1">
    <location>
        <begin position="151"/>
        <end position="214"/>
    </location>
</feature>
<feature type="region of interest" description="Disordered" evidence="1">
    <location>
        <begin position="31"/>
        <end position="128"/>
    </location>
</feature>